<protein>
    <recommendedName>
        <fullName evidence="2">Methyltransferase domain-containing protein</fullName>
    </recommendedName>
</protein>
<dbReference type="GO" id="GO:0008168">
    <property type="term" value="F:methyltransferase activity"/>
    <property type="evidence" value="ECO:0007669"/>
    <property type="project" value="TreeGrafter"/>
</dbReference>
<evidence type="ECO:0000256" key="1">
    <source>
        <dbReference type="SAM" id="MobiDB-lite"/>
    </source>
</evidence>
<dbReference type="Proteomes" id="UP000683000">
    <property type="component" value="Unassembled WGS sequence"/>
</dbReference>
<feature type="region of interest" description="Disordered" evidence="1">
    <location>
        <begin position="656"/>
        <end position="696"/>
    </location>
</feature>
<dbReference type="Gene3D" id="3.40.50.150">
    <property type="entry name" value="Vaccinia Virus protein VP39"/>
    <property type="match status" value="1"/>
</dbReference>
<evidence type="ECO:0000313" key="3">
    <source>
        <dbReference type="EMBL" id="KAG6380788.1"/>
    </source>
</evidence>
<proteinExistence type="predicted"/>
<gene>
    <name evidence="3" type="ORF">JVT61DRAFT_5172</name>
</gene>
<name>A0A8I2Z0X7_9AGAM</name>
<accession>A0A8I2Z0X7</accession>
<feature type="compositionally biased region" description="Low complexity" evidence="1">
    <location>
        <begin position="25"/>
        <end position="35"/>
    </location>
</feature>
<dbReference type="SUPFAM" id="SSF53335">
    <property type="entry name" value="S-adenosyl-L-methionine-dependent methyltransferases"/>
    <property type="match status" value="1"/>
</dbReference>
<feature type="domain" description="Methyltransferase" evidence="2">
    <location>
        <begin position="236"/>
        <end position="331"/>
    </location>
</feature>
<evidence type="ECO:0000259" key="2">
    <source>
        <dbReference type="Pfam" id="PF13649"/>
    </source>
</evidence>
<dbReference type="OrthoDB" id="2013972at2759"/>
<feature type="compositionally biased region" description="Acidic residues" evidence="1">
    <location>
        <begin position="15"/>
        <end position="24"/>
    </location>
</feature>
<comment type="caution">
    <text evidence="3">The sequence shown here is derived from an EMBL/GenBank/DDBJ whole genome shotgun (WGS) entry which is preliminary data.</text>
</comment>
<organism evidence="3 4">
    <name type="scientific">Boletus reticuloceps</name>
    <dbReference type="NCBI Taxonomy" id="495285"/>
    <lineage>
        <taxon>Eukaryota</taxon>
        <taxon>Fungi</taxon>
        <taxon>Dikarya</taxon>
        <taxon>Basidiomycota</taxon>
        <taxon>Agaricomycotina</taxon>
        <taxon>Agaricomycetes</taxon>
        <taxon>Agaricomycetidae</taxon>
        <taxon>Boletales</taxon>
        <taxon>Boletineae</taxon>
        <taxon>Boletaceae</taxon>
        <taxon>Boletoideae</taxon>
        <taxon>Boletus</taxon>
    </lineage>
</organism>
<feature type="region of interest" description="Disordered" evidence="1">
    <location>
        <begin position="351"/>
        <end position="391"/>
    </location>
</feature>
<dbReference type="Pfam" id="PF13649">
    <property type="entry name" value="Methyltransf_25"/>
    <property type="match status" value="1"/>
</dbReference>
<dbReference type="EMBL" id="JAGFBS010000002">
    <property type="protein sequence ID" value="KAG6380788.1"/>
    <property type="molecule type" value="Genomic_DNA"/>
</dbReference>
<dbReference type="InterPro" id="IPR029063">
    <property type="entry name" value="SAM-dependent_MTases_sf"/>
</dbReference>
<dbReference type="PANTHER" id="PTHR43591:SF24">
    <property type="entry name" value="2-METHOXY-6-POLYPRENYL-1,4-BENZOQUINOL METHYLASE, MITOCHONDRIAL"/>
    <property type="match status" value="1"/>
</dbReference>
<keyword evidence="4" id="KW-1185">Reference proteome</keyword>
<dbReference type="CDD" id="cd02440">
    <property type="entry name" value="AdoMet_MTases"/>
    <property type="match status" value="1"/>
</dbReference>
<dbReference type="PANTHER" id="PTHR43591">
    <property type="entry name" value="METHYLTRANSFERASE"/>
    <property type="match status" value="1"/>
</dbReference>
<reference evidence="3" key="1">
    <citation type="submission" date="2021-03" db="EMBL/GenBank/DDBJ databases">
        <title>Evolutionary innovations through gain and loss of genes in the ectomycorrhizal Boletales.</title>
        <authorList>
            <person name="Wu G."/>
            <person name="Miyauchi S."/>
            <person name="Morin E."/>
            <person name="Yang Z.-L."/>
            <person name="Xu J."/>
            <person name="Martin F.M."/>
        </authorList>
    </citation>
    <scope>NUCLEOTIDE SEQUENCE</scope>
    <source>
        <strain evidence="3">BR01</strain>
    </source>
</reference>
<evidence type="ECO:0000313" key="4">
    <source>
        <dbReference type="Proteomes" id="UP000683000"/>
    </source>
</evidence>
<sequence length="719" mass="81104">MQPSLSPPVSILQLTDDDDDDESPSDSSHSTPRSSLFLCPGPTLSQYCDDLRRRPHSLLSLDSYFGLMGKESLTKSFIRKPSMADLRVPFVPINKATDATQISPKRDGVIRTLLRKKKISMTSSPPPDIDLFTIDIPHRIPVDDPVPTIQSTSPSLPATPPKSRDPSIEAFEELDRFVIRRGMRHHPYSRDDAPYMLAYNRILLDNDKFSEVLLRRLNHNHSPSFHDLSHVPPRTILDLGCGAGGWAVEAAEFWPSAQVIGFDLVDPARLHGGVESPSNLQWKQGNFVKYKFPFPKNTFDLVRMANLSLCIPRERWEHVLSEARRVLAQGGRLELIDDYMYFPYTKRPPQLSADSHGVRPSSSSFEDGDDDSIKEGGDTGQLNGDAVDVDVDDEDDDFVSTKSRFSSLVDADDFPPQPAHDPIAEWSQNVDNSKSLEKLFEDMLLRKLSVHPWPSKFLDKIIDKVFGRHNQCRLHDFNLYLAPPPSQDLDDSSIGSSDTHGSLKKAGKDFKFAKWVTHEWDHHKQRAKGDRSSEESLPSFSMVPDMISAKAAGRLGIKHSLPPPSHSHPAQSPGLILWPTTFIPISPFELEMHTCKHLHSLIGCKAALTEYLQDVAREQQLSFDEQMVDDLVWDYESFRRKRFNWPSECPDSHIEVPITTPRSNTFRNSYEGPLPSPPRTGSGSMSPPPDPLFPREKLDFVRSIRVYSATKLDEEIHIS</sequence>
<dbReference type="InterPro" id="IPR041698">
    <property type="entry name" value="Methyltransf_25"/>
</dbReference>
<dbReference type="AlphaFoldDB" id="A0A8I2Z0X7"/>
<feature type="region of interest" description="Disordered" evidence="1">
    <location>
        <begin position="1"/>
        <end position="36"/>
    </location>
</feature>